<dbReference type="Proteomes" id="UP000256829">
    <property type="component" value="Unassembled WGS sequence"/>
</dbReference>
<keyword evidence="3" id="KW-0479">Metal-binding</keyword>
<dbReference type="InterPro" id="IPR013766">
    <property type="entry name" value="Thioredoxin_domain"/>
</dbReference>
<dbReference type="PANTHER" id="PTHR12151:SF25">
    <property type="entry name" value="LINALOOL DEHYDRATASE_ISOMERASE DOMAIN-CONTAINING PROTEIN"/>
    <property type="match status" value="1"/>
</dbReference>
<dbReference type="Gene3D" id="3.40.30.10">
    <property type="entry name" value="Glutaredoxin"/>
    <property type="match status" value="1"/>
</dbReference>
<dbReference type="InterPro" id="IPR003782">
    <property type="entry name" value="SCO1/SenC"/>
</dbReference>
<accession>A0A3D8VDJ7</accession>
<dbReference type="RefSeq" id="WP_115842261.1">
    <property type="nucleotide sequence ID" value="NZ_CP183976.1"/>
</dbReference>
<keyword evidence="8" id="KW-1185">Reference proteome</keyword>
<feature type="binding site" evidence="3">
    <location>
        <position position="67"/>
    </location>
    <ligand>
        <name>Cu cation</name>
        <dbReference type="ChEBI" id="CHEBI:23378"/>
    </ligand>
</feature>
<keyword evidence="2 3" id="KW-0186">Copper</keyword>
<feature type="chain" id="PRO_5017780806" evidence="5">
    <location>
        <begin position="24"/>
        <end position="199"/>
    </location>
</feature>
<dbReference type="AlphaFoldDB" id="A0A3D8VDJ7"/>
<dbReference type="EMBL" id="QTJR01000005">
    <property type="protein sequence ID" value="RDY67494.1"/>
    <property type="molecule type" value="Genomic_DNA"/>
</dbReference>
<dbReference type="PANTHER" id="PTHR12151">
    <property type="entry name" value="ELECTRON TRANSPORT PROTIN SCO1/SENC FAMILY MEMBER"/>
    <property type="match status" value="1"/>
</dbReference>
<comment type="caution">
    <text evidence="7">The sequence shown here is derived from an EMBL/GenBank/DDBJ whole genome shotgun (WGS) entry which is preliminary data.</text>
</comment>
<evidence type="ECO:0000313" key="8">
    <source>
        <dbReference type="Proteomes" id="UP000256829"/>
    </source>
</evidence>
<keyword evidence="4" id="KW-1015">Disulfide bond</keyword>
<evidence type="ECO:0000256" key="1">
    <source>
        <dbReference type="ARBA" id="ARBA00010996"/>
    </source>
</evidence>
<comment type="similarity">
    <text evidence="1">Belongs to the SCO1/2 family.</text>
</comment>
<keyword evidence="5" id="KW-0732">Signal</keyword>
<feature type="signal peptide" evidence="5">
    <location>
        <begin position="1"/>
        <end position="23"/>
    </location>
</feature>
<dbReference type="SUPFAM" id="SSF52833">
    <property type="entry name" value="Thioredoxin-like"/>
    <property type="match status" value="1"/>
</dbReference>
<organism evidence="7 8">
    <name type="scientific">Lysobacter soli</name>
    <dbReference type="NCBI Taxonomy" id="453783"/>
    <lineage>
        <taxon>Bacteria</taxon>
        <taxon>Pseudomonadati</taxon>
        <taxon>Pseudomonadota</taxon>
        <taxon>Gammaproteobacteria</taxon>
        <taxon>Lysobacterales</taxon>
        <taxon>Lysobacteraceae</taxon>
        <taxon>Lysobacter</taxon>
    </lineage>
</organism>
<feature type="disulfide bond" description="Redox-active" evidence="4">
    <location>
        <begin position="67"/>
        <end position="71"/>
    </location>
</feature>
<reference evidence="7 8" key="1">
    <citation type="submission" date="2018-08" db="EMBL/GenBank/DDBJ databases">
        <title>Lysobacter soli KCTC 22011, whole genome shotgun sequence.</title>
        <authorList>
            <person name="Zhang X."/>
            <person name="Feng G."/>
            <person name="Zhu H."/>
        </authorList>
    </citation>
    <scope>NUCLEOTIDE SEQUENCE [LARGE SCALE GENOMIC DNA]</scope>
    <source>
        <strain evidence="7 8">KCTC 22011</strain>
    </source>
</reference>
<evidence type="ECO:0000256" key="3">
    <source>
        <dbReference type="PIRSR" id="PIRSR603782-1"/>
    </source>
</evidence>
<evidence type="ECO:0000256" key="2">
    <source>
        <dbReference type="ARBA" id="ARBA00023008"/>
    </source>
</evidence>
<evidence type="ECO:0000259" key="6">
    <source>
        <dbReference type="PROSITE" id="PS51352"/>
    </source>
</evidence>
<proteinExistence type="inferred from homology"/>
<evidence type="ECO:0000256" key="4">
    <source>
        <dbReference type="PIRSR" id="PIRSR603782-2"/>
    </source>
</evidence>
<name>A0A3D8VDJ7_9GAMM</name>
<feature type="binding site" evidence="3">
    <location>
        <position position="155"/>
    </location>
    <ligand>
        <name>Cu cation</name>
        <dbReference type="ChEBI" id="CHEBI:23378"/>
    </ligand>
</feature>
<feature type="domain" description="Thioredoxin" evidence="6">
    <location>
        <begin position="27"/>
        <end position="192"/>
    </location>
</feature>
<gene>
    <name evidence="7" type="ORF">DX912_09495</name>
</gene>
<dbReference type="GO" id="GO:0046872">
    <property type="term" value="F:metal ion binding"/>
    <property type="evidence" value="ECO:0007669"/>
    <property type="project" value="UniProtKB-KW"/>
</dbReference>
<dbReference type="PROSITE" id="PS51352">
    <property type="entry name" value="THIOREDOXIN_2"/>
    <property type="match status" value="1"/>
</dbReference>
<protein>
    <submittedName>
        <fullName evidence="7">SCO family protein</fullName>
    </submittedName>
</protein>
<evidence type="ECO:0000313" key="7">
    <source>
        <dbReference type="EMBL" id="RDY67494.1"/>
    </source>
</evidence>
<evidence type="ECO:0000256" key="5">
    <source>
        <dbReference type="SAM" id="SignalP"/>
    </source>
</evidence>
<dbReference type="Pfam" id="PF02630">
    <property type="entry name" value="SCO1-SenC"/>
    <property type="match status" value="1"/>
</dbReference>
<dbReference type="InterPro" id="IPR036249">
    <property type="entry name" value="Thioredoxin-like_sf"/>
</dbReference>
<dbReference type="CDD" id="cd02968">
    <property type="entry name" value="SCO"/>
    <property type="match status" value="1"/>
</dbReference>
<sequence>MKRLIKPLHVVVLALAMSLPAMANDAPLPGDSVYQVQAHAVDQQGRPLEWNALRGRPTIVSMFYANCHLMCPLIIASGKALQTRLEPTQRDALHFAVISIDPARDTPAALQEVAQAHRLDADHWRLLRPDDADVRTLAAALNIRYRAQPDGTFNHTSVLILLDRDGRIVARSEVTGLQPDARFVATVRKHLSGATAAAR</sequence>
<feature type="binding site" evidence="3">
    <location>
        <position position="71"/>
    </location>
    <ligand>
        <name>Cu cation</name>
        <dbReference type="ChEBI" id="CHEBI:23378"/>
    </ligand>
</feature>